<feature type="region of interest" description="Disordered" evidence="1">
    <location>
        <begin position="1"/>
        <end position="93"/>
    </location>
</feature>
<dbReference type="AlphaFoldDB" id="A0A1M4E4Y7"/>
<organism evidence="2">
    <name type="scientific">Nonomuraea gerenzanensis</name>
    <dbReference type="NCBI Taxonomy" id="93944"/>
    <lineage>
        <taxon>Bacteria</taxon>
        <taxon>Bacillati</taxon>
        <taxon>Actinomycetota</taxon>
        <taxon>Actinomycetes</taxon>
        <taxon>Streptosporangiales</taxon>
        <taxon>Streptosporangiaceae</taxon>
        <taxon>Nonomuraea</taxon>
    </lineage>
</organism>
<evidence type="ECO:0000313" key="2">
    <source>
        <dbReference type="EMBL" id="SBO93897.1"/>
    </source>
</evidence>
<protein>
    <submittedName>
        <fullName evidence="2">Uncharacterized protein</fullName>
    </submittedName>
</protein>
<evidence type="ECO:0000256" key="1">
    <source>
        <dbReference type="SAM" id="MobiDB-lite"/>
    </source>
</evidence>
<sequence length="93" mass="9409">MSDDDSVSGEDSGEESGEGDGEDEASGEDSSDDSGDDSGEVSGEVSVELSGSGVEPSSTTGGHPPNADFGRCRTTLPTARSNAQMNHTFDSFS</sequence>
<reference evidence="2" key="1">
    <citation type="submission" date="2016-04" db="EMBL/GenBank/DDBJ databases">
        <authorList>
            <person name="Evans L.H."/>
            <person name="Alamgir A."/>
            <person name="Owens N."/>
            <person name="Weber N.D."/>
            <person name="Virtaneva K."/>
            <person name="Barbian K."/>
            <person name="Babar A."/>
            <person name="Rosenke K."/>
        </authorList>
    </citation>
    <scope>NUCLEOTIDE SEQUENCE</scope>
    <source>
        <strain evidence="2">Nono1</strain>
    </source>
</reference>
<dbReference type="EMBL" id="LT559118">
    <property type="protein sequence ID" value="SBO93897.1"/>
    <property type="molecule type" value="Genomic_DNA"/>
</dbReference>
<feature type="compositionally biased region" description="Low complexity" evidence="1">
    <location>
        <begin position="40"/>
        <end position="58"/>
    </location>
</feature>
<name>A0A1M4E4Y7_9ACTN</name>
<accession>A0A1M4E4Y7</accession>
<feature type="compositionally biased region" description="Polar residues" evidence="1">
    <location>
        <begin position="75"/>
        <end position="93"/>
    </location>
</feature>
<proteinExistence type="predicted"/>
<gene>
    <name evidence="2" type="ORF">BN4615_P3413</name>
</gene>
<feature type="compositionally biased region" description="Acidic residues" evidence="1">
    <location>
        <begin position="1"/>
        <end position="39"/>
    </location>
</feature>